<dbReference type="InterPro" id="IPR016126">
    <property type="entry name" value="Secretoglobin"/>
</dbReference>
<keyword evidence="1" id="KW-0472">Membrane</keyword>
<proteinExistence type="predicted"/>
<dbReference type="Proteomes" id="UP000018538">
    <property type="component" value="Unassembled WGS sequence"/>
</dbReference>
<accession>V7PFG0</accession>
<feature type="transmembrane region" description="Helical" evidence="1">
    <location>
        <begin position="1240"/>
        <end position="1266"/>
    </location>
</feature>
<name>V7PFG0_PLAYE</name>
<keyword evidence="1" id="KW-1133">Transmembrane helix</keyword>
<feature type="transmembrane region" description="Helical" evidence="1">
    <location>
        <begin position="1199"/>
        <end position="1219"/>
    </location>
</feature>
<evidence type="ECO:0000256" key="1">
    <source>
        <dbReference type="SAM" id="Phobius"/>
    </source>
</evidence>
<sequence length="1772" mass="212029">MIKKILKNINISNEEKDDNFSHSQNIINLIEEIIKNENDYWKYVNILDELATLCYEDPIDFRKSFFSKNEQKDEQKNEKKNEKKKENKAKENKLTIDKIIDRILIVLEKYEDSRNTFIYAISKLIFINDYNFNIKILTILCNLAINDEYKIAICSALEEIVTSVILNSSEKQTIDNIFVGLNSLPQDKIIANSFKKCIYKIIRILKSSFNEHILKLLSICTLDKEICLISYDEGLLKILIKEMKKYSDDDFDDVPNYLKDVYLTVCNLCGNYFKHCEMIINEKLHITLYFKKIKEIINIGETNISQNKSIYSNLIILTLNNISNFSKDTLVELCNTMHIIDLFLIAIKMDINNPYYLSGSLGGLLLILKNKETYNNNIEYILQNTNNLKILMPLLFGNKYNNIFNYFKDSDDNVENYLFEIVKSILDIISFFFQKELDKYSIKVKKELRNSNINQYLFACLEKKNENIIIRMLKFIYQLSFEDYKFVEIYKIFYILNEKNITINNKWREIYYYCIKIYIKIIINEKIKTILDDYNFKEIIINIFRIVNEFLLHDLILQRKANFSLLKNNDNSDMEMFIGVSKCILNQNENFDHIYEIDIIDLNKATVELLCICSKIIELRNFIRNPSISYYFNNIVINEDSLYSEENINYDILIERTWACNIENIFKILMKNNVSKNKKIYFRLLINMGDIFSGYFYQFKTYNNMNIFDLCNLEDKHWNKKNILKYFLLMSDIDRKDCKEQLSIFLNQYIGNLFSLLTMFIEDDIFLDLKKEQKEQYFPGVLKYYKLEYEKKIYHLKLKEKKIKNIITNFKHEEKDNNPHYTHLVLQLQNIHKKKKKLFLQLSKNNFTKTFDISLVDNEIESNLDNMFEISKPKKKKIKSPKKEQYMNFANEIKEENSNDNNLGKDDKNEVIDDDKSKMIENNVSKKMSTNVKNDVSHNMDSKYINGENSFISNGENSFIINGENSFISNGENSFIIDEENIDTDCKSSSESSISSDPNVTVLDKISSELLNFNKEVIYKPKIKTFNILLFNKRGLFVNSSKGEINESYILDCSFRIFYSIIINNIDTEFYTKLEEFLLKNNVLKAFINLLNKCSFYDCNVYAHFFRLYNEILKKNVRAIESMDMLIFYNIFCYYLKLISKEFIKKLRNNEYNISDQYQYFFSELCQLFYYFTQKIIYIQFSQYNEIQKWCVDCSLYNFFYKNNILLLLYLFIYINNIHHGSEYKSYIYHKKNFNYIHTIFFYTLHTISYLMCFSPNLKYFILYFINYKKFIHKILFRKSLTHSIFFYHKLIYLRVLLQNYLSQKNKRPTQIYHISPVIYIRNNAIEWYFLAIGFDKYYLVFIPDNFESNITDFKVTKLVIYSEKKYKDITRICISKINDNFFVLGNICFDKNIPYESYDIFISINKYYRDEIILYSQFLSGSNYETRVDIIQDTIIINNLKNYMNVHNIIITSFAYKEIKEDEIYEQNKKNKIKKRQDNLNNSTNIYEYETSEEYDTNYDNTNDSNYSQVTNFSNKLKESDNSDTQSNNEEECNIFRTNISINKKKKKILLFFVLTKNHLYVFKLNFKNWIFLSPFIDEEKNDIKLYVESIKDSDEEQQKNNIFINEKIFLNNFIGMTANIINDENTIFARKYAITNTAKNIYSHSNSDYTNDQILSTNVTTSITTTDNKSVSLDQTNNSDTYNNKRYMFANQFFLNIKHKYNNEYLSMIKFINKCESIISLIYKIEHKKSTEKKIKIIMFDDYTRELWKRSLAYSLNIQMASSEWRRTWK</sequence>
<dbReference type="OrthoDB" id="371299at2759"/>
<protein>
    <submittedName>
        <fullName evidence="2">Uncharacterized protein</fullName>
    </submittedName>
</protein>
<keyword evidence="1" id="KW-0812">Transmembrane</keyword>
<dbReference type="PROSITE" id="PS51311">
    <property type="entry name" value="SCGB"/>
    <property type="match status" value="1"/>
</dbReference>
<reference evidence="2 3" key="1">
    <citation type="submission" date="2013-11" db="EMBL/GenBank/DDBJ databases">
        <title>The Genome Sequence of Plasmodium yoelii 17X.</title>
        <authorList>
            <consortium name="The Broad Institute Genomics Platform"/>
            <consortium name="The Broad Institute Genome Sequencing Center for Infectious Disease"/>
            <person name="Neafsey D."/>
            <person name="Adams J."/>
            <person name="Walker B."/>
            <person name="Young S.K."/>
            <person name="Zeng Q."/>
            <person name="Gargeya S."/>
            <person name="Fitzgerald M."/>
            <person name="Haas B."/>
            <person name="Abouelleil A."/>
            <person name="Alvarado L."/>
            <person name="Chapman S.B."/>
            <person name="Gainer-Dewar J."/>
            <person name="Goldberg J."/>
            <person name="Griggs A."/>
            <person name="Gujja S."/>
            <person name="Hansen M."/>
            <person name="Howarth C."/>
            <person name="Imamovic A."/>
            <person name="Ireland A."/>
            <person name="Larimer J."/>
            <person name="McCowan C."/>
            <person name="Murphy C."/>
            <person name="Pearson M."/>
            <person name="Poon T.W."/>
            <person name="Priest M."/>
            <person name="Roberts A."/>
            <person name="Saif S."/>
            <person name="Shea T."/>
            <person name="Sykes S."/>
            <person name="Wortman J."/>
            <person name="Nusbaum C."/>
            <person name="Birren B."/>
        </authorList>
    </citation>
    <scope>NUCLEOTIDE SEQUENCE [LARGE SCALE GENOMIC DNA]</scope>
    <source>
        <strain evidence="2 3">17X</strain>
    </source>
</reference>
<evidence type="ECO:0000313" key="2">
    <source>
        <dbReference type="EMBL" id="ETB57507.1"/>
    </source>
</evidence>
<gene>
    <name evidence="2" type="ORF">YYC_04391</name>
</gene>
<organism evidence="2 3">
    <name type="scientific">Plasmodium yoelii 17X</name>
    <dbReference type="NCBI Taxonomy" id="1323249"/>
    <lineage>
        <taxon>Eukaryota</taxon>
        <taxon>Sar</taxon>
        <taxon>Alveolata</taxon>
        <taxon>Apicomplexa</taxon>
        <taxon>Aconoidasida</taxon>
        <taxon>Haemosporida</taxon>
        <taxon>Plasmodiidae</taxon>
        <taxon>Plasmodium</taxon>
        <taxon>Plasmodium (Vinckeia)</taxon>
    </lineage>
</organism>
<evidence type="ECO:0000313" key="3">
    <source>
        <dbReference type="Proteomes" id="UP000018538"/>
    </source>
</evidence>
<keyword evidence="3" id="KW-1185">Reference proteome</keyword>
<dbReference type="EMBL" id="KI635795">
    <property type="protein sequence ID" value="ETB57507.1"/>
    <property type="molecule type" value="Genomic_DNA"/>
</dbReference>